<dbReference type="InterPro" id="IPR003439">
    <property type="entry name" value="ABC_transporter-like_ATP-bd"/>
</dbReference>
<comment type="caution">
    <text evidence="6">The sequence shown here is derived from an EMBL/GenBank/DDBJ whole genome shotgun (WGS) entry which is preliminary data.</text>
</comment>
<name>A0A3A1V020_9BACL</name>
<dbReference type="GO" id="GO:0016887">
    <property type="term" value="F:ATP hydrolysis activity"/>
    <property type="evidence" value="ECO:0007669"/>
    <property type="project" value="InterPro"/>
</dbReference>
<dbReference type="RefSeq" id="WP_119599631.1">
    <property type="nucleotide sequence ID" value="NZ_QXQA01000005.1"/>
</dbReference>
<accession>A0A3A1V020</accession>
<proteinExistence type="inferred from homology"/>
<evidence type="ECO:0000256" key="4">
    <source>
        <dbReference type="ARBA" id="ARBA00022840"/>
    </source>
</evidence>
<dbReference type="FunFam" id="3.40.50.300:FF:000134">
    <property type="entry name" value="Iron-enterobactin ABC transporter ATP-binding protein"/>
    <property type="match status" value="1"/>
</dbReference>
<protein>
    <submittedName>
        <fullName evidence="6">Metal ABC transporter ATP-binding protein</fullName>
    </submittedName>
</protein>
<dbReference type="InterPro" id="IPR027417">
    <property type="entry name" value="P-loop_NTPase"/>
</dbReference>
<evidence type="ECO:0000259" key="5">
    <source>
        <dbReference type="PROSITE" id="PS50893"/>
    </source>
</evidence>
<dbReference type="PROSITE" id="PS00211">
    <property type="entry name" value="ABC_TRANSPORTER_1"/>
    <property type="match status" value="1"/>
</dbReference>
<dbReference type="CDD" id="cd03235">
    <property type="entry name" value="ABC_Metallic_Cations"/>
    <property type="match status" value="1"/>
</dbReference>
<evidence type="ECO:0000256" key="3">
    <source>
        <dbReference type="ARBA" id="ARBA00022741"/>
    </source>
</evidence>
<dbReference type="SUPFAM" id="SSF52540">
    <property type="entry name" value="P-loop containing nucleoside triphosphate hydrolases"/>
    <property type="match status" value="1"/>
</dbReference>
<feature type="domain" description="ABC transporter" evidence="5">
    <location>
        <begin position="18"/>
        <end position="250"/>
    </location>
</feature>
<sequence>MSHAASNLYKEQGNKPPLSVSGLSAAYQKKPVLRNVSFEVKEGELIGVIGPNGAGKSTMIKAALGLIPTIGGEVLVYGKPCKEQRKLIGYVPQRESVDWDFPTNALDVVLMGTYGRLGWFGRPKAKDKALALECLEKVGMGDFADRQISQLSGGQQQRVFLARALAQNAKLYFMDEPFAGVDAATEKAIITLLQELKKQGKTVIVVHHDLATVQQYFDSVLLLNVELQAFGPTKDTFTREQLQRTYGGRLAFLDSSLTGEGAGIAVPKGESGHE</sequence>
<dbReference type="PANTHER" id="PTHR42734:SF5">
    <property type="entry name" value="IRON TRANSPORT SYSTEM ATP-BINDING PROTEIN HI_0361-RELATED"/>
    <property type="match status" value="1"/>
</dbReference>
<keyword evidence="4 6" id="KW-0067">ATP-binding</keyword>
<dbReference type="PROSITE" id="PS50893">
    <property type="entry name" value="ABC_TRANSPORTER_2"/>
    <property type="match status" value="1"/>
</dbReference>
<dbReference type="InterPro" id="IPR050153">
    <property type="entry name" value="Metal_Ion_Import_ABC"/>
</dbReference>
<evidence type="ECO:0000313" key="6">
    <source>
        <dbReference type="EMBL" id="RIX53051.1"/>
    </source>
</evidence>
<dbReference type="AlphaFoldDB" id="A0A3A1V020"/>
<dbReference type="Pfam" id="PF00005">
    <property type="entry name" value="ABC_tran"/>
    <property type="match status" value="1"/>
</dbReference>
<dbReference type="InterPro" id="IPR003593">
    <property type="entry name" value="AAA+_ATPase"/>
</dbReference>
<dbReference type="Gene3D" id="3.40.50.300">
    <property type="entry name" value="P-loop containing nucleotide triphosphate hydrolases"/>
    <property type="match status" value="1"/>
</dbReference>
<evidence type="ECO:0000256" key="1">
    <source>
        <dbReference type="ARBA" id="ARBA00005417"/>
    </source>
</evidence>
<organism evidence="6 7">
    <name type="scientific">Paenibacillus nanensis</name>
    <dbReference type="NCBI Taxonomy" id="393251"/>
    <lineage>
        <taxon>Bacteria</taxon>
        <taxon>Bacillati</taxon>
        <taxon>Bacillota</taxon>
        <taxon>Bacilli</taxon>
        <taxon>Bacillales</taxon>
        <taxon>Paenibacillaceae</taxon>
        <taxon>Paenibacillus</taxon>
    </lineage>
</organism>
<evidence type="ECO:0000313" key="7">
    <source>
        <dbReference type="Proteomes" id="UP000266482"/>
    </source>
</evidence>
<reference evidence="6 7" key="1">
    <citation type="submission" date="2018-09" db="EMBL/GenBank/DDBJ databases">
        <title>Paenibacillus aracenensis nov. sp. isolated from a cave in southern Spain.</title>
        <authorList>
            <person name="Jurado V."/>
            <person name="Gutierrez-Patricio S."/>
            <person name="Gonzalez-Pimentel J.L."/>
            <person name="Miller A.Z."/>
            <person name="Laiz L."/>
            <person name="Saiz-Jimenez C."/>
        </authorList>
    </citation>
    <scope>NUCLEOTIDE SEQUENCE [LARGE SCALE GENOMIC DNA]</scope>
    <source>
        <strain evidence="6 7">DSM 22867</strain>
    </source>
</reference>
<comment type="similarity">
    <text evidence="1">Belongs to the ABC transporter superfamily.</text>
</comment>
<dbReference type="GO" id="GO:0005524">
    <property type="term" value="F:ATP binding"/>
    <property type="evidence" value="ECO:0007669"/>
    <property type="project" value="UniProtKB-KW"/>
</dbReference>
<keyword evidence="7" id="KW-1185">Reference proteome</keyword>
<dbReference type="Proteomes" id="UP000266482">
    <property type="component" value="Unassembled WGS sequence"/>
</dbReference>
<evidence type="ECO:0000256" key="2">
    <source>
        <dbReference type="ARBA" id="ARBA00022448"/>
    </source>
</evidence>
<dbReference type="EMBL" id="QXQA01000005">
    <property type="protein sequence ID" value="RIX53051.1"/>
    <property type="molecule type" value="Genomic_DNA"/>
</dbReference>
<dbReference type="OrthoDB" id="9806726at2"/>
<dbReference type="PANTHER" id="PTHR42734">
    <property type="entry name" value="METAL TRANSPORT SYSTEM ATP-BINDING PROTEIN TM_0124-RELATED"/>
    <property type="match status" value="1"/>
</dbReference>
<keyword evidence="2" id="KW-0813">Transport</keyword>
<keyword evidence="3" id="KW-0547">Nucleotide-binding</keyword>
<dbReference type="InterPro" id="IPR017871">
    <property type="entry name" value="ABC_transporter-like_CS"/>
</dbReference>
<dbReference type="SMART" id="SM00382">
    <property type="entry name" value="AAA"/>
    <property type="match status" value="1"/>
</dbReference>
<gene>
    <name evidence="6" type="ORF">D3P08_10390</name>
</gene>